<evidence type="ECO:0000313" key="1">
    <source>
        <dbReference type="EMBL" id="VWO95373.1"/>
    </source>
</evidence>
<accession>A0A5K1JV36</accession>
<gene>
    <name evidence="1" type="primary">Q00903</name>
</gene>
<proteinExistence type="predicted"/>
<dbReference type="EMBL" id="LR724759">
    <property type="protein sequence ID" value="VWO95373.1"/>
    <property type="molecule type" value="Genomic_DNA"/>
</dbReference>
<dbReference type="GO" id="GO:0008422">
    <property type="term" value="F:beta-glucosidase activity"/>
    <property type="evidence" value="ECO:0007669"/>
    <property type="project" value="UniProtKB-EC"/>
</dbReference>
<sequence length="111" mass="12256">MIFVAQEKDTTRGGGTIRHWTERVELRINDSKNVTLDLTLDFMTCVTEVKKPTGPREAGPGGEVTVFVSADPQLGNILLKARSRFENRVSQIQPLPLISPQPAQELQDASP</sequence>
<keyword evidence="1" id="KW-0378">Hydrolase</keyword>
<reference evidence="1" key="1">
    <citation type="submission" date="2019-10" db="EMBL/GenBank/DDBJ databases">
        <authorList>
            <person name="Nor Muhammad N."/>
        </authorList>
    </citation>
    <scope>NUCLEOTIDE SEQUENCE</scope>
</reference>
<name>A0A5K1JV36_9APHY</name>
<dbReference type="EC" id="3.2.1.21" evidence="1"/>
<organism evidence="1">
    <name type="scientific">Ganoderma boninense</name>
    <dbReference type="NCBI Taxonomy" id="34458"/>
    <lineage>
        <taxon>Eukaryota</taxon>
        <taxon>Fungi</taxon>
        <taxon>Dikarya</taxon>
        <taxon>Basidiomycota</taxon>
        <taxon>Agaricomycotina</taxon>
        <taxon>Agaricomycetes</taxon>
        <taxon>Polyporales</taxon>
        <taxon>Polyporaceae</taxon>
        <taxon>Ganoderma</taxon>
    </lineage>
</organism>
<dbReference type="AlphaFoldDB" id="A0A5K1JV36"/>
<protein>
    <submittedName>
        <fullName evidence="1">Beta-glucosidase (EC)</fullName>
        <ecNumber evidence="1">3.2.1.21</ecNumber>
    </submittedName>
</protein>
<keyword evidence="1" id="KW-0326">Glycosidase</keyword>